<accession>A0A0S3RZF6</accession>
<protein>
    <recommendedName>
        <fullName evidence="4">Secreted protein</fullName>
    </recommendedName>
</protein>
<organism evidence="2 3">
    <name type="scientific">Vigna angularis var. angularis</name>
    <dbReference type="NCBI Taxonomy" id="157739"/>
    <lineage>
        <taxon>Eukaryota</taxon>
        <taxon>Viridiplantae</taxon>
        <taxon>Streptophyta</taxon>
        <taxon>Embryophyta</taxon>
        <taxon>Tracheophyta</taxon>
        <taxon>Spermatophyta</taxon>
        <taxon>Magnoliopsida</taxon>
        <taxon>eudicotyledons</taxon>
        <taxon>Gunneridae</taxon>
        <taxon>Pentapetalae</taxon>
        <taxon>rosids</taxon>
        <taxon>fabids</taxon>
        <taxon>Fabales</taxon>
        <taxon>Fabaceae</taxon>
        <taxon>Papilionoideae</taxon>
        <taxon>50 kb inversion clade</taxon>
        <taxon>NPAAA clade</taxon>
        <taxon>indigoferoid/millettioid clade</taxon>
        <taxon>Phaseoleae</taxon>
        <taxon>Vigna</taxon>
    </lineage>
</organism>
<evidence type="ECO:0000313" key="3">
    <source>
        <dbReference type="Proteomes" id="UP000291084"/>
    </source>
</evidence>
<keyword evidence="3" id="KW-1185">Reference proteome</keyword>
<dbReference type="EMBL" id="AP015037">
    <property type="protein sequence ID" value="BAT85972.1"/>
    <property type="molecule type" value="Genomic_DNA"/>
</dbReference>
<dbReference type="AlphaFoldDB" id="A0A0S3RZF6"/>
<evidence type="ECO:0008006" key="4">
    <source>
        <dbReference type="Google" id="ProtNLM"/>
    </source>
</evidence>
<evidence type="ECO:0000256" key="1">
    <source>
        <dbReference type="SAM" id="SignalP"/>
    </source>
</evidence>
<name>A0A0S3RZF6_PHAAN</name>
<feature type="non-terminal residue" evidence="2">
    <location>
        <position position="1"/>
    </location>
</feature>
<reference evidence="2 3" key="1">
    <citation type="journal article" date="2015" name="Sci. Rep.">
        <title>The power of single molecule real-time sequencing technology in the de novo assembly of a eukaryotic genome.</title>
        <authorList>
            <person name="Sakai H."/>
            <person name="Naito K."/>
            <person name="Ogiso-Tanaka E."/>
            <person name="Takahashi Y."/>
            <person name="Iseki K."/>
            <person name="Muto C."/>
            <person name="Satou K."/>
            <person name="Teruya K."/>
            <person name="Shiroma A."/>
            <person name="Shimoji M."/>
            <person name="Hirano T."/>
            <person name="Itoh T."/>
            <person name="Kaga A."/>
            <person name="Tomooka N."/>
        </authorList>
    </citation>
    <scope>NUCLEOTIDE SEQUENCE [LARGE SCALE GENOMIC DNA]</scope>
    <source>
        <strain evidence="3">cv. Shumari</strain>
    </source>
</reference>
<keyword evidence="1" id="KW-0732">Signal</keyword>
<gene>
    <name evidence="2" type="primary">Vigan.04G357700</name>
    <name evidence="2" type="ORF">VIGAN_04357700</name>
</gene>
<dbReference type="Proteomes" id="UP000291084">
    <property type="component" value="Chromosome 4"/>
</dbReference>
<sequence length="79" mass="8831">HPTTTLCFLFIIFLSLQITRRQKAVYGQPFDVKVHFLNLPNLFHECPGMCLGPPTKPEQGHPSLATVCYLNAIHASVVL</sequence>
<evidence type="ECO:0000313" key="2">
    <source>
        <dbReference type="EMBL" id="BAT85972.1"/>
    </source>
</evidence>
<proteinExistence type="predicted"/>
<feature type="chain" id="PRO_5006617553" description="Secreted protein" evidence="1">
    <location>
        <begin position="22"/>
        <end position="79"/>
    </location>
</feature>
<feature type="signal peptide" evidence="1">
    <location>
        <begin position="1"/>
        <end position="21"/>
    </location>
</feature>